<dbReference type="AlphaFoldDB" id="A0AAW0USM0"/>
<accession>A0AAW0USM0</accession>
<feature type="compositionally biased region" description="Basic and acidic residues" evidence="1">
    <location>
        <begin position="80"/>
        <end position="131"/>
    </location>
</feature>
<evidence type="ECO:0000256" key="1">
    <source>
        <dbReference type="SAM" id="MobiDB-lite"/>
    </source>
</evidence>
<reference evidence="2 3" key="1">
    <citation type="submission" date="2023-03" db="EMBL/GenBank/DDBJ databases">
        <title>High-quality genome of Scylla paramamosain provides insights in environmental adaptation.</title>
        <authorList>
            <person name="Zhang L."/>
        </authorList>
    </citation>
    <scope>NUCLEOTIDE SEQUENCE [LARGE SCALE GENOMIC DNA]</scope>
    <source>
        <strain evidence="2">LZ_2023a</strain>
        <tissue evidence="2">Muscle</tissue>
    </source>
</reference>
<feature type="region of interest" description="Disordered" evidence="1">
    <location>
        <begin position="199"/>
        <end position="218"/>
    </location>
</feature>
<feature type="compositionally biased region" description="Low complexity" evidence="1">
    <location>
        <begin position="50"/>
        <end position="67"/>
    </location>
</feature>
<name>A0AAW0USM0_SCYPA</name>
<feature type="region of interest" description="Disordered" evidence="1">
    <location>
        <begin position="39"/>
        <end position="136"/>
    </location>
</feature>
<evidence type="ECO:0000313" key="2">
    <source>
        <dbReference type="EMBL" id="KAK8403129.1"/>
    </source>
</evidence>
<proteinExistence type="predicted"/>
<dbReference type="Proteomes" id="UP001487740">
    <property type="component" value="Unassembled WGS sequence"/>
</dbReference>
<comment type="caution">
    <text evidence="2">The sequence shown here is derived from an EMBL/GenBank/DDBJ whole genome shotgun (WGS) entry which is preliminary data.</text>
</comment>
<organism evidence="2 3">
    <name type="scientific">Scylla paramamosain</name>
    <name type="common">Mud crab</name>
    <dbReference type="NCBI Taxonomy" id="85552"/>
    <lineage>
        <taxon>Eukaryota</taxon>
        <taxon>Metazoa</taxon>
        <taxon>Ecdysozoa</taxon>
        <taxon>Arthropoda</taxon>
        <taxon>Crustacea</taxon>
        <taxon>Multicrustacea</taxon>
        <taxon>Malacostraca</taxon>
        <taxon>Eumalacostraca</taxon>
        <taxon>Eucarida</taxon>
        <taxon>Decapoda</taxon>
        <taxon>Pleocyemata</taxon>
        <taxon>Brachyura</taxon>
        <taxon>Eubrachyura</taxon>
        <taxon>Portunoidea</taxon>
        <taxon>Portunidae</taxon>
        <taxon>Portuninae</taxon>
        <taxon>Scylla</taxon>
    </lineage>
</organism>
<feature type="compositionally biased region" description="Basic and acidic residues" evidence="1">
    <location>
        <begin position="232"/>
        <end position="242"/>
    </location>
</feature>
<feature type="region of interest" description="Disordered" evidence="1">
    <location>
        <begin position="232"/>
        <end position="267"/>
    </location>
</feature>
<evidence type="ECO:0000313" key="3">
    <source>
        <dbReference type="Proteomes" id="UP001487740"/>
    </source>
</evidence>
<protein>
    <submittedName>
        <fullName evidence="2">Uncharacterized protein</fullName>
    </submittedName>
</protein>
<dbReference type="EMBL" id="JARAKH010000007">
    <property type="protein sequence ID" value="KAK8403129.1"/>
    <property type="molecule type" value="Genomic_DNA"/>
</dbReference>
<gene>
    <name evidence="2" type="ORF">O3P69_000966</name>
</gene>
<keyword evidence="3" id="KW-1185">Reference proteome</keyword>
<sequence>MRWPSVPWADLLLTSRLQVTPGWLMRLRVTRRNLSCANPEAQRYESRGPTATSTTVLQATAAAATRTRTNEDSGGEGGYAEDKGGGKGRETSWKRIGKDERGKGGREEGNKETRAKGDEEVREEKQEEAGERYANISPRLASPTQYLAKRVFTFHVSAASHGVTGKEKHGSAFPNPPYRAGPGWDSGKQTGRHFYGVPGSGGTGTADRRSSAPNPLSGSLAWAWRGVEEEYHKHHGGEDGRRSYGVGSVGVGQVAERSPSWNTRRKG</sequence>